<feature type="transmembrane region" description="Helical" evidence="1">
    <location>
        <begin position="6"/>
        <end position="24"/>
    </location>
</feature>
<keyword evidence="1" id="KW-1133">Transmembrane helix</keyword>
<evidence type="ECO:0000313" key="2">
    <source>
        <dbReference type="EMBL" id="ETY72601.1"/>
    </source>
</evidence>
<evidence type="ECO:0000256" key="1">
    <source>
        <dbReference type="SAM" id="Phobius"/>
    </source>
</evidence>
<organism evidence="2 3">
    <name type="scientific">Lactiplantibacillus fabifermentans T30PCM01</name>
    <dbReference type="NCBI Taxonomy" id="1400520"/>
    <lineage>
        <taxon>Bacteria</taxon>
        <taxon>Bacillati</taxon>
        <taxon>Bacillota</taxon>
        <taxon>Bacilli</taxon>
        <taxon>Lactobacillales</taxon>
        <taxon>Lactobacillaceae</taxon>
        <taxon>Lactiplantibacillus</taxon>
    </lineage>
</organism>
<proteinExistence type="predicted"/>
<dbReference type="EMBL" id="AWWK01000094">
    <property type="protein sequence ID" value="ETY72601.1"/>
    <property type="molecule type" value="Genomic_DNA"/>
</dbReference>
<comment type="caution">
    <text evidence="2">The sequence shown here is derived from an EMBL/GenBank/DDBJ whole genome shotgun (WGS) entry which is preliminary data.</text>
</comment>
<keyword evidence="1" id="KW-0812">Transmembrane</keyword>
<sequence length="33" mass="3692">MIIIISTLIVMVGIFLTAVTLKGMDAWQKNQNK</sequence>
<reference evidence="2 3" key="1">
    <citation type="journal article" date="2014" name="Genome Announc.">
        <title>Genome Sequence of Lactobacillus fabifermentans Strain T30PCM01, Isolated from Fermenting Grape Marc.</title>
        <authorList>
            <person name="Treu L."/>
            <person name="Vendramin V."/>
            <person name="Bovo B."/>
            <person name="Giacomini A."/>
            <person name="Corich V."/>
            <person name="Campanaro S."/>
        </authorList>
    </citation>
    <scope>NUCLEOTIDE SEQUENCE [LARGE SCALE GENOMIC DNA]</scope>
    <source>
        <strain evidence="2 3">T30PCM01</strain>
    </source>
</reference>
<evidence type="ECO:0000313" key="3">
    <source>
        <dbReference type="Proteomes" id="UP000019247"/>
    </source>
</evidence>
<keyword evidence="1" id="KW-0472">Membrane</keyword>
<dbReference type="STRING" id="1400520.LFAB_16735"/>
<dbReference type="HOGENOM" id="CLU_3382465_0_0_9"/>
<accession>W6T3V4</accession>
<dbReference type="Proteomes" id="UP000019247">
    <property type="component" value="Unassembled WGS sequence"/>
</dbReference>
<protein>
    <submittedName>
        <fullName evidence="2">Uncharacterized protein</fullName>
    </submittedName>
</protein>
<dbReference type="PATRIC" id="fig|1400520.3.peg.3290"/>
<dbReference type="AlphaFoldDB" id="W6T3V4"/>
<gene>
    <name evidence="2" type="ORF">LFAB_16735</name>
</gene>
<name>W6T3V4_9LACO</name>